<dbReference type="SUPFAM" id="SSF143975">
    <property type="entry name" value="IlvD/EDD N-terminal domain-like"/>
    <property type="match status" value="2"/>
</dbReference>
<dbReference type="GO" id="GO:0046872">
    <property type="term" value="F:metal ion binding"/>
    <property type="evidence" value="ECO:0007669"/>
    <property type="project" value="UniProtKB-KW"/>
</dbReference>
<dbReference type="GO" id="GO:0051536">
    <property type="term" value="F:iron-sulfur cluster binding"/>
    <property type="evidence" value="ECO:0007669"/>
    <property type="project" value="UniProtKB-KW"/>
</dbReference>
<feature type="compositionally biased region" description="Pro residues" evidence="11">
    <location>
        <begin position="185"/>
        <end position="194"/>
    </location>
</feature>
<dbReference type="PANTHER" id="PTHR21000">
    <property type="entry name" value="DIHYDROXY-ACID DEHYDRATASE DAD"/>
    <property type="match status" value="1"/>
</dbReference>
<sequence length="405" mass="42777">MHPFRLFRSSTPKSNGDIDLKWKSKMLTGDKSQPPHAPGSYLKMSMARSNLRATGWEEADFHKPIITIGAPWTNANPCNNRVRALADILVEEVEKAGGKAFVAGTPLPLTIHDFQRVGARVPLLANVSPHGPYHMSDLDRWGGIPVLMKTLLLQGLLHGDCLTVTGTTLAENLHSVPSIEELAPSSPPSSPPASRPASTPSSPPTQAVLFPFASPLAPPGRHISILTGSLAPDSAVLKLSGKEVPYFQGPAICYNSEQAAFEGIMTGQVHAGHVLIIRYEGPKGSPGMPEQLSPGAALVGAGLGKDVALVTDGRFSGASHGIMVGHVSPEAADGGPLALVEDGDTVVIDIQRRKLNLKLSSSVLSARHAKWCLPPTVAASFDGRRGALQKYTRLVQSAHVGAVTH</sequence>
<reference evidence="14 15" key="1">
    <citation type="submission" date="2019-01" db="EMBL/GenBank/DDBJ databases">
        <title>Nuclear Genome Assembly of the Microalgal Biofuel strain Nannochloropsis salina CCMP1776.</title>
        <authorList>
            <person name="Hovde B."/>
        </authorList>
    </citation>
    <scope>NUCLEOTIDE SEQUENCE [LARGE SCALE GENOMIC DNA]</scope>
    <source>
        <strain evidence="14 15">CCMP1776</strain>
    </source>
</reference>
<keyword evidence="3" id="KW-0408">Iron</keyword>
<evidence type="ECO:0000313" key="15">
    <source>
        <dbReference type="Proteomes" id="UP000355283"/>
    </source>
</evidence>
<comment type="caution">
    <text evidence="14">The sequence shown here is derived from an EMBL/GenBank/DDBJ whole genome shotgun (WGS) entry which is preliminary data.</text>
</comment>
<dbReference type="Pfam" id="PF00920">
    <property type="entry name" value="ILVD_EDD_N"/>
    <property type="match status" value="1"/>
</dbReference>
<dbReference type="GO" id="GO:0009082">
    <property type="term" value="P:branched-chain amino acid biosynthetic process"/>
    <property type="evidence" value="ECO:0007669"/>
    <property type="project" value="TreeGrafter"/>
</dbReference>
<accession>A0A4D9CQN1</accession>
<evidence type="ECO:0000256" key="10">
    <source>
        <dbReference type="ARBA" id="ARBA00052865"/>
    </source>
</evidence>
<evidence type="ECO:0000256" key="11">
    <source>
        <dbReference type="SAM" id="MobiDB-lite"/>
    </source>
</evidence>
<dbReference type="InterPro" id="IPR020558">
    <property type="entry name" value="DiOHA_6PGluconate_deHydtase_CS"/>
</dbReference>
<dbReference type="PANTHER" id="PTHR21000:SF5">
    <property type="entry name" value="DIHYDROXY-ACID DEHYDRATASE, MITOCHONDRIAL"/>
    <property type="match status" value="1"/>
</dbReference>
<comment type="pathway">
    <text evidence="7">Amino-acid biosynthesis; L-valine biosynthesis; L-valine from pyruvate: step 3/4.</text>
</comment>
<evidence type="ECO:0000256" key="1">
    <source>
        <dbReference type="ARBA" id="ARBA00006486"/>
    </source>
</evidence>
<evidence type="ECO:0000256" key="3">
    <source>
        <dbReference type="ARBA" id="ARBA00023004"/>
    </source>
</evidence>
<name>A0A4D9CQN1_9STRA</name>
<keyword evidence="5" id="KW-0456">Lyase</keyword>
<comment type="catalytic activity">
    <reaction evidence="6">
        <text>(2R)-2,3-dihydroxy-3-methylbutanoate = 3-methyl-2-oxobutanoate + H2O</text>
        <dbReference type="Rhea" id="RHEA:24809"/>
        <dbReference type="ChEBI" id="CHEBI:11851"/>
        <dbReference type="ChEBI" id="CHEBI:15377"/>
        <dbReference type="ChEBI" id="CHEBI:49072"/>
        <dbReference type="EC" id="4.2.1.9"/>
    </reaction>
    <physiologicalReaction direction="left-to-right" evidence="6">
        <dbReference type="Rhea" id="RHEA:24810"/>
    </physiologicalReaction>
</comment>
<evidence type="ECO:0000256" key="9">
    <source>
        <dbReference type="ARBA" id="ARBA00029490"/>
    </source>
</evidence>
<keyword evidence="2" id="KW-0479">Metal-binding</keyword>
<feature type="region of interest" description="Disordered" evidence="11">
    <location>
        <begin position="179"/>
        <end position="209"/>
    </location>
</feature>
<dbReference type="Gene3D" id="3.50.30.80">
    <property type="entry name" value="IlvD/EDD C-terminal domain-like"/>
    <property type="match status" value="1"/>
</dbReference>
<evidence type="ECO:0000256" key="6">
    <source>
        <dbReference type="ARBA" id="ARBA00029304"/>
    </source>
</evidence>
<dbReference type="InterPro" id="IPR056740">
    <property type="entry name" value="ILV_EDD_C"/>
</dbReference>
<dbReference type="Proteomes" id="UP000355283">
    <property type="component" value="Unassembled WGS sequence"/>
</dbReference>
<dbReference type="EMBL" id="SDOX01000158">
    <property type="protein sequence ID" value="TFJ80814.1"/>
    <property type="molecule type" value="Genomic_DNA"/>
</dbReference>
<evidence type="ECO:0000256" key="4">
    <source>
        <dbReference type="ARBA" id="ARBA00023014"/>
    </source>
</evidence>
<evidence type="ECO:0000256" key="7">
    <source>
        <dbReference type="ARBA" id="ARBA00029436"/>
    </source>
</evidence>
<gene>
    <name evidence="14" type="ORF">NSK_007991</name>
</gene>
<feature type="domain" description="Dihydroxy-acid/6-phosphogluconate dehydratase C-terminal" evidence="13">
    <location>
        <begin position="208"/>
        <end position="402"/>
    </location>
</feature>
<dbReference type="InterPro" id="IPR037237">
    <property type="entry name" value="IlvD/EDD_N"/>
</dbReference>
<evidence type="ECO:0000256" key="8">
    <source>
        <dbReference type="ARBA" id="ARBA00029437"/>
    </source>
</evidence>
<evidence type="ECO:0000256" key="5">
    <source>
        <dbReference type="ARBA" id="ARBA00023239"/>
    </source>
</evidence>
<protein>
    <recommendedName>
        <fullName evidence="9">dihydroxy-acid dehydratase</fullName>
        <ecNumber evidence="9">4.2.1.9</ecNumber>
    </recommendedName>
</protein>
<comment type="pathway">
    <text evidence="8">Amino-acid biosynthesis; L-isoleucine biosynthesis; L-isoleucine from 2-oxobutanoate: step 3/4.</text>
</comment>
<dbReference type="FunFam" id="3.50.30.80:FF:000001">
    <property type="entry name" value="Dihydroxy-acid dehydratase"/>
    <property type="match status" value="1"/>
</dbReference>
<dbReference type="InterPro" id="IPR042096">
    <property type="entry name" value="Dihydro-acid_dehy_C"/>
</dbReference>
<evidence type="ECO:0000259" key="13">
    <source>
        <dbReference type="Pfam" id="PF24877"/>
    </source>
</evidence>
<dbReference type="EC" id="4.2.1.9" evidence="9"/>
<dbReference type="InterPro" id="IPR050165">
    <property type="entry name" value="DHAD_IlvD/Edd"/>
</dbReference>
<organism evidence="14 15">
    <name type="scientific">Nannochloropsis salina CCMP1776</name>
    <dbReference type="NCBI Taxonomy" id="1027361"/>
    <lineage>
        <taxon>Eukaryota</taxon>
        <taxon>Sar</taxon>
        <taxon>Stramenopiles</taxon>
        <taxon>Ochrophyta</taxon>
        <taxon>Eustigmatophyceae</taxon>
        <taxon>Eustigmatales</taxon>
        <taxon>Monodopsidaceae</taxon>
        <taxon>Microchloropsis</taxon>
        <taxon>Microchloropsis salina</taxon>
    </lineage>
</organism>
<dbReference type="AlphaFoldDB" id="A0A4D9CQN1"/>
<dbReference type="PROSITE" id="PS00887">
    <property type="entry name" value="ILVD_EDD_2"/>
    <property type="match status" value="1"/>
</dbReference>
<proteinExistence type="inferred from homology"/>
<evidence type="ECO:0000259" key="12">
    <source>
        <dbReference type="Pfam" id="PF00920"/>
    </source>
</evidence>
<dbReference type="SUPFAM" id="SSF52016">
    <property type="entry name" value="LeuD/IlvD-like"/>
    <property type="match status" value="1"/>
</dbReference>
<keyword evidence="15" id="KW-1185">Reference proteome</keyword>
<dbReference type="InterPro" id="IPR000581">
    <property type="entry name" value="ILV_EDD_N"/>
</dbReference>
<evidence type="ECO:0000313" key="14">
    <source>
        <dbReference type="EMBL" id="TFJ80814.1"/>
    </source>
</evidence>
<feature type="domain" description="Dihydroxy-acid/6-phosphogluconate dehydratase N-terminal" evidence="12">
    <location>
        <begin position="106"/>
        <end position="172"/>
    </location>
</feature>
<dbReference type="GO" id="GO:0004160">
    <property type="term" value="F:dihydroxy-acid dehydratase activity"/>
    <property type="evidence" value="ECO:0007669"/>
    <property type="project" value="UniProtKB-EC"/>
</dbReference>
<comment type="catalytic activity">
    <reaction evidence="10">
        <text>(2R,3R)-2,3-dihydroxy-3-methylpentanoate = (S)-3-methyl-2-oxopentanoate + H2O</text>
        <dbReference type="Rhea" id="RHEA:27694"/>
        <dbReference type="ChEBI" id="CHEBI:15377"/>
        <dbReference type="ChEBI" id="CHEBI:35146"/>
        <dbReference type="ChEBI" id="CHEBI:49258"/>
        <dbReference type="EC" id="4.2.1.9"/>
    </reaction>
    <physiologicalReaction direction="left-to-right" evidence="10">
        <dbReference type="Rhea" id="RHEA:27695"/>
    </physiologicalReaction>
</comment>
<dbReference type="OrthoDB" id="3851628at2759"/>
<dbReference type="Pfam" id="PF24877">
    <property type="entry name" value="ILV_EDD_C"/>
    <property type="match status" value="1"/>
</dbReference>
<evidence type="ECO:0000256" key="2">
    <source>
        <dbReference type="ARBA" id="ARBA00022723"/>
    </source>
</evidence>
<keyword evidence="4" id="KW-0411">Iron-sulfur</keyword>
<comment type="similarity">
    <text evidence="1">Belongs to the IlvD/Edd family.</text>
</comment>